<keyword evidence="9" id="KW-0614">Plasmid</keyword>
<evidence type="ECO:0000256" key="8">
    <source>
        <dbReference type="ARBA" id="ARBA00023163"/>
    </source>
</evidence>
<evidence type="ECO:0000313" key="10">
    <source>
        <dbReference type="Proteomes" id="UP000239197"/>
    </source>
</evidence>
<accession>A0A2L1UYR5</accession>
<sequence length="130" mass="14452">MPRIQTFVSNDIEMKLNDIVSIKRAEGASKDEANISNTTAMIIELGIRVYELQHERREGGFSQIEFNKILLENVVKSNLVCQKILAINTQNVEVKGQDALSNLSLIAAQIKNASEAVMGTFFPIEGEEDN</sequence>
<keyword evidence="8" id="KW-0804">Transcription</keyword>
<dbReference type="Gene3D" id="1.10.10.450">
    <property type="entry name" value="TraM protein, DNA-binding"/>
    <property type="match status" value="1"/>
</dbReference>
<evidence type="ECO:0000256" key="5">
    <source>
        <dbReference type="ARBA" id="ARBA00022971"/>
    </source>
</evidence>
<dbReference type="OrthoDB" id="6608258at2"/>
<geneLocation type="plasmid" evidence="9 10">
    <name>unnamed2</name>
</geneLocation>
<evidence type="ECO:0000256" key="3">
    <source>
        <dbReference type="ARBA" id="ARBA00020534"/>
    </source>
</evidence>
<evidence type="ECO:0000256" key="4">
    <source>
        <dbReference type="ARBA" id="ARBA00022490"/>
    </source>
</evidence>
<comment type="subcellular location">
    <subcellularLocation>
        <location evidence="1">Cytoplasm</location>
    </subcellularLocation>
</comment>
<keyword evidence="6" id="KW-0805">Transcription regulation</keyword>
<dbReference type="Proteomes" id="UP000239197">
    <property type="component" value="Plasmid unnamed2"/>
</dbReference>
<dbReference type="InterPro" id="IPR042073">
    <property type="entry name" value="TraM_DNA-bd"/>
</dbReference>
<dbReference type="NCBIfam" id="NF010267">
    <property type="entry name" value="PRK13713.1"/>
    <property type="match status" value="1"/>
</dbReference>
<dbReference type="KEGG" id="rox:BV494_24535"/>
<comment type="similarity">
    <text evidence="2">Belongs to the relaxosome TraM family.</text>
</comment>
<dbReference type="InterPro" id="IPR010992">
    <property type="entry name" value="IHF-like_DNA-bd_dom_sf"/>
</dbReference>
<dbReference type="RefSeq" id="WP_104925399.1">
    <property type="nucleotide sequence ID" value="NZ_CP019064.1"/>
</dbReference>
<dbReference type="Gene3D" id="1.10.287.2320">
    <property type="match status" value="1"/>
</dbReference>
<keyword evidence="4" id="KW-0963">Cytoplasm</keyword>
<evidence type="ECO:0000256" key="2">
    <source>
        <dbReference type="ARBA" id="ARBA00008859"/>
    </source>
</evidence>
<evidence type="ECO:0000313" key="9">
    <source>
        <dbReference type="EMBL" id="AVF38070.1"/>
    </source>
</evidence>
<dbReference type="AlphaFoldDB" id="A0A2L1UYR5"/>
<evidence type="ECO:0000256" key="1">
    <source>
        <dbReference type="ARBA" id="ARBA00004496"/>
    </source>
</evidence>
<evidence type="ECO:0000256" key="6">
    <source>
        <dbReference type="ARBA" id="ARBA00023015"/>
    </source>
</evidence>
<dbReference type="InterPro" id="IPR007925">
    <property type="entry name" value="TRelaxosome_TraM"/>
</dbReference>
<gene>
    <name evidence="9" type="ORF">BV494_24535</name>
</gene>
<protein>
    <recommendedName>
        <fullName evidence="3">Relaxosome protein TraM</fullName>
    </recommendedName>
</protein>
<keyword evidence="7" id="KW-0238">DNA-binding</keyword>
<proteinExistence type="inferred from homology"/>
<name>A0A2L1UYR5_9GAMM</name>
<dbReference type="SUPFAM" id="SSF47729">
    <property type="entry name" value="IHF-like DNA-binding proteins"/>
    <property type="match status" value="1"/>
</dbReference>
<organism evidence="9 10">
    <name type="scientific">Rahnella sikkimica</name>
    <dbReference type="NCBI Taxonomy" id="1805933"/>
    <lineage>
        <taxon>Bacteria</taxon>
        <taxon>Pseudomonadati</taxon>
        <taxon>Pseudomonadota</taxon>
        <taxon>Gammaproteobacteria</taxon>
        <taxon>Enterobacterales</taxon>
        <taxon>Yersiniaceae</taxon>
        <taxon>Rahnella</taxon>
    </lineage>
</organism>
<dbReference type="SUPFAM" id="SSF140581">
    <property type="entry name" value="TraM-like"/>
    <property type="match status" value="1"/>
</dbReference>
<dbReference type="EMBL" id="CP019064">
    <property type="protein sequence ID" value="AVF38070.1"/>
    <property type="molecule type" value="Genomic_DNA"/>
</dbReference>
<dbReference type="GO" id="GO:0003677">
    <property type="term" value="F:DNA binding"/>
    <property type="evidence" value="ECO:0007669"/>
    <property type="project" value="UniProtKB-KW"/>
</dbReference>
<reference evidence="10" key="1">
    <citation type="submission" date="2017-01" db="EMBL/GenBank/DDBJ databases">
        <title>Genome sequence of Rouxiella sp. ERMR1:05.</title>
        <authorList>
            <person name="Kumar R."/>
            <person name="Singh D."/>
            <person name="Kumar S."/>
        </authorList>
    </citation>
    <scope>NUCLEOTIDE SEQUENCE [LARGE SCALE GENOMIC DNA]</scope>
    <source>
        <strain evidence="10">ERMR1:05</strain>
        <plasmid evidence="10">unnamed2</plasmid>
    </source>
</reference>
<keyword evidence="10" id="KW-1185">Reference proteome</keyword>
<evidence type="ECO:0000256" key="7">
    <source>
        <dbReference type="ARBA" id="ARBA00023125"/>
    </source>
</evidence>
<keyword evidence="5" id="KW-0184">Conjugation</keyword>
<dbReference type="Pfam" id="PF05261">
    <property type="entry name" value="Tra_M"/>
    <property type="match status" value="1"/>
</dbReference>
<dbReference type="GO" id="GO:0005737">
    <property type="term" value="C:cytoplasm"/>
    <property type="evidence" value="ECO:0007669"/>
    <property type="project" value="UniProtKB-SubCell"/>
</dbReference>